<dbReference type="OrthoDB" id="9785398at2"/>
<proteinExistence type="predicted"/>
<dbReference type="AlphaFoldDB" id="A0A4R6QKU3"/>
<gene>
    <name evidence="1" type="ORF">DES47_104489</name>
</gene>
<accession>A0A4R6QKU3</accession>
<dbReference type="Pfam" id="PF13714">
    <property type="entry name" value="PEP_mutase"/>
    <property type="match status" value="1"/>
</dbReference>
<dbReference type="EMBL" id="SNXS01000004">
    <property type="protein sequence ID" value="TDP64200.1"/>
    <property type="molecule type" value="Genomic_DNA"/>
</dbReference>
<organism evidence="1 2">
    <name type="scientific">Roseateles toxinivorans</name>
    <dbReference type="NCBI Taxonomy" id="270368"/>
    <lineage>
        <taxon>Bacteria</taxon>
        <taxon>Pseudomonadati</taxon>
        <taxon>Pseudomonadota</taxon>
        <taxon>Betaproteobacteria</taxon>
        <taxon>Burkholderiales</taxon>
        <taxon>Sphaerotilaceae</taxon>
        <taxon>Roseateles</taxon>
    </lineage>
</organism>
<dbReference type="InterPro" id="IPR015813">
    <property type="entry name" value="Pyrv/PenolPyrv_kinase-like_dom"/>
</dbReference>
<keyword evidence="2" id="KW-1185">Reference proteome</keyword>
<dbReference type="InParanoid" id="A0A4R6QKU3"/>
<dbReference type="Proteomes" id="UP000295361">
    <property type="component" value="Unassembled WGS sequence"/>
</dbReference>
<sequence>MDHNTRATAFHALHHADTILLLANAWDAGSALVMQSLGVPALATSSAAVAWAHGEGDGHHLPVAQLLATVSEITAKLKVPLTVDMEGGYSDDPQTVGDNVAAIVGAGAVGINIEDGRDTPELLCRKIEQARAAAERQGLRLFINARCDVYLKGLVAPELRVEETLRRARLYAEAGADGLFAAGARAPADIAAICAGTKLPVNLLALPGLPLAPELARLGVRRLSAGSGIAEALYARMAELTRGFLQTGDGTAFAAQAMSWSELNGLMH</sequence>
<dbReference type="PANTHER" id="PTHR42905:SF16">
    <property type="entry name" value="CARBOXYPHOSPHONOENOLPYRUVATE PHOSPHONOMUTASE-LIKE PROTEIN (AFU_ORTHOLOGUE AFUA_5G07230)"/>
    <property type="match status" value="1"/>
</dbReference>
<name>A0A4R6QKU3_9BURK</name>
<dbReference type="Gene3D" id="3.20.20.60">
    <property type="entry name" value="Phosphoenolpyruvate-binding domains"/>
    <property type="match status" value="1"/>
</dbReference>
<dbReference type="InterPro" id="IPR040442">
    <property type="entry name" value="Pyrv_kinase-like_dom_sf"/>
</dbReference>
<keyword evidence="1" id="KW-0456">Lyase</keyword>
<dbReference type="InterPro" id="IPR039556">
    <property type="entry name" value="ICL/PEPM"/>
</dbReference>
<comment type="caution">
    <text evidence="1">The sequence shown here is derived from an EMBL/GenBank/DDBJ whole genome shotgun (WGS) entry which is preliminary data.</text>
</comment>
<protein>
    <submittedName>
        <fullName evidence="1">2-methylisocitrate lyase-like PEP mutase family enzyme</fullName>
    </submittedName>
</protein>
<dbReference type="RefSeq" id="WP_133702024.1">
    <property type="nucleotide sequence ID" value="NZ_SNXS01000004.1"/>
</dbReference>
<evidence type="ECO:0000313" key="2">
    <source>
        <dbReference type="Proteomes" id="UP000295361"/>
    </source>
</evidence>
<evidence type="ECO:0000313" key="1">
    <source>
        <dbReference type="EMBL" id="TDP64200.1"/>
    </source>
</evidence>
<reference evidence="1 2" key="1">
    <citation type="submission" date="2019-03" db="EMBL/GenBank/DDBJ databases">
        <title>Genomic Encyclopedia of Type Strains, Phase IV (KMG-IV): sequencing the most valuable type-strain genomes for metagenomic binning, comparative biology and taxonomic classification.</title>
        <authorList>
            <person name="Goeker M."/>
        </authorList>
    </citation>
    <scope>NUCLEOTIDE SEQUENCE [LARGE SCALE GENOMIC DNA]</scope>
    <source>
        <strain evidence="1 2">DSM 16998</strain>
    </source>
</reference>
<dbReference type="PANTHER" id="PTHR42905">
    <property type="entry name" value="PHOSPHOENOLPYRUVATE CARBOXYLASE"/>
    <property type="match status" value="1"/>
</dbReference>
<dbReference type="SUPFAM" id="SSF51621">
    <property type="entry name" value="Phosphoenolpyruvate/pyruvate domain"/>
    <property type="match status" value="1"/>
</dbReference>
<dbReference type="GO" id="GO:0016829">
    <property type="term" value="F:lyase activity"/>
    <property type="evidence" value="ECO:0007669"/>
    <property type="project" value="UniProtKB-KW"/>
</dbReference>
<dbReference type="CDD" id="cd00377">
    <property type="entry name" value="ICL_PEPM"/>
    <property type="match status" value="1"/>
</dbReference>